<protein>
    <recommendedName>
        <fullName evidence="3">Lipoprotein</fullName>
    </recommendedName>
</protein>
<reference evidence="1 2" key="1">
    <citation type="submission" date="2019-10" db="EMBL/GenBank/DDBJ databases">
        <title>Pseudoalteromonas rubra S4059.</title>
        <authorList>
            <person name="Paulsen S."/>
            <person name="Wang X."/>
        </authorList>
    </citation>
    <scope>NUCLEOTIDE SEQUENCE [LARGE SCALE GENOMIC DNA]</scope>
    <source>
        <strain evidence="1 2">S4059</strain>
    </source>
</reference>
<accession>A0A7S7YTS3</accession>
<sequence>MKQIFTLLLIFSLVGCNDSNKDVVKAGVKKDCQYDIQEGFQVTLHSTEIPNEDPKLIKFEMSSVILSETDYQNALSEIQDNCCFQEREHPTNEQFRIFVNEKPNVAKASCMFDVLNKGIVYIHKQWSDV</sequence>
<name>A0A7S7YTS3_9GAMM</name>
<dbReference type="EMBL" id="CP045429">
    <property type="protein sequence ID" value="QPB83502.1"/>
    <property type="molecule type" value="Genomic_DNA"/>
</dbReference>
<dbReference type="RefSeq" id="WP_138536546.1">
    <property type="nucleotide sequence ID" value="NZ_CP045429.1"/>
</dbReference>
<dbReference type="AlphaFoldDB" id="A0A7S7YTS3"/>
<dbReference type="PROSITE" id="PS51257">
    <property type="entry name" value="PROKAR_LIPOPROTEIN"/>
    <property type="match status" value="1"/>
</dbReference>
<evidence type="ECO:0000313" key="1">
    <source>
        <dbReference type="EMBL" id="QPB83502.1"/>
    </source>
</evidence>
<evidence type="ECO:0008006" key="3">
    <source>
        <dbReference type="Google" id="ProtNLM"/>
    </source>
</evidence>
<organism evidence="1 2">
    <name type="scientific">Pseudoalteromonas rubra</name>
    <dbReference type="NCBI Taxonomy" id="43658"/>
    <lineage>
        <taxon>Bacteria</taxon>
        <taxon>Pseudomonadati</taxon>
        <taxon>Pseudomonadota</taxon>
        <taxon>Gammaproteobacteria</taxon>
        <taxon>Alteromonadales</taxon>
        <taxon>Pseudoalteromonadaceae</taxon>
        <taxon>Pseudoalteromonas</taxon>
    </lineage>
</organism>
<gene>
    <name evidence="1" type="ORF">CWC22_011085</name>
</gene>
<proteinExistence type="predicted"/>
<dbReference type="Proteomes" id="UP000305729">
    <property type="component" value="Chromosome 1"/>
</dbReference>
<evidence type="ECO:0000313" key="2">
    <source>
        <dbReference type="Proteomes" id="UP000305729"/>
    </source>
</evidence>